<sequence length="166" mass="18958">MSGRSSALLGLYQSLFEQVKQQFEQDNSLTAKSLFASVTQGKNYLQLKSTADEQELALVEEFLKRDIANFLKDQTADDMSYSPTVIAFENTLWHWLSEITDKSQIEWHELQQDFKHHGCYKSGEIINQGMLTCDQCGYQMQIDFPGVIPDCPQCDSDTFSREPLSP</sequence>
<dbReference type="KEGG" id="saes:HBH39_14005"/>
<protein>
    <submittedName>
        <fullName evidence="1">Zinc ribbon-containing protein</fullName>
    </submittedName>
</protein>
<accession>A0A6G9QNQ5</accession>
<proteinExistence type="predicted"/>
<dbReference type="EMBL" id="CP050313">
    <property type="protein sequence ID" value="QIR15469.1"/>
    <property type="molecule type" value="Genomic_DNA"/>
</dbReference>
<dbReference type="AlphaFoldDB" id="A0A6G9QNQ5"/>
<dbReference type="Proteomes" id="UP000502608">
    <property type="component" value="Chromosome"/>
</dbReference>
<evidence type="ECO:0000313" key="1">
    <source>
        <dbReference type="EMBL" id="QIR15469.1"/>
    </source>
</evidence>
<dbReference type="RefSeq" id="WP_167679271.1">
    <property type="nucleotide sequence ID" value="NZ_CP050313.1"/>
</dbReference>
<keyword evidence="2" id="KW-1185">Reference proteome</keyword>
<dbReference type="Pfam" id="PF07295">
    <property type="entry name" value="DUF1451"/>
    <property type="match status" value="1"/>
</dbReference>
<name>A0A6G9QNQ5_9GAMM</name>
<gene>
    <name evidence="1" type="ORF">HBH39_14005</name>
</gene>
<dbReference type="InterPro" id="IPR009912">
    <property type="entry name" value="DUF1451"/>
</dbReference>
<organism evidence="1 2">
    <name type="scientific">Shewanella aestuarii</name>
    <dbReference type="NCBI Taxonomy" id="1028752"/>
    <lineage>
        <taxon>Bacteria</taxon>
        <taxon>Pseudomonadati</taxon>
        <taxon>Pseudomonadota</taxon>
        <taxon>Gammaproteobacteria</taxon>
        <taxon>Alteromonadales</taxon>
        <taxon>Shewanellaceae</taxon>
        <taxon>Shewanella</taxon>
    </lineage>
</organism>
<evidence type="ECO:0000313" key="2">
    <source>
        <dbReference type="Proteomes" id="UP000502608"/>
    </source>
</evidence>
<reference evidence="1 2" key="1">
    <citation type="submission" date="2020-03" db="EMBL/GenBank/DDBJ databases">
        <title>Complete genome sequence of Shewanella sp.</title>
        <authorList>
            <person name="Kim Y.-S."/>
            <person name="Kim S.-J."/>
            <person name="Jung H.-K."/>
            <person name="Kim K.-H."/>
        </authorList>
    </citation>
    <scope>NUCLEOTIDE SEQUENCE [LARGE SCALE GENOMIC DNA]</scope>
    <source>
        <strain evidence="1 2">PN3F2</strain>
    </source>
</reference>